<dbReference type="Proteomes" id="UP001555786">
    <property type="component" value="Unassembled WGS sequence"/>
</dbReference>
<accession>A0ABV3PXB8</accession>
<organism evidence="1 2">
    <name type="scientific">Labrys neptuniae</name>
    <dbReference type="NCBI Taxonomy" id="376174"/>
    <lineage>
        <taxon>Bacteria</taxon>
        <taxon>Pseudomonadati</taxon>
        <taxon>Pseudomonadota</taxon>
        <taxon>Alphaproteobacteria</taxon>
        <taxon>Hyphomicrobiales</taxon>
        <taxon>Xanthobacteraceae</taxon>
        <taxon>Labrys</taxon>
    </lineage>
</organism>
<evidence type="ECO:0000313" key="2">
    <source>
        <dbReference type="Proteomes" id="UP001555786"/>
    </source>
</evidence>
<evidence type="ECO:0000313" key="1">
    <source>
        <dbReference type="EMBL" id="MEW9310312.1"/>
    </source>
</evidence>
<reference evidence="1 2" key="1">
    <citation type="submission" date="2024-07" db="EMBL/GenBank/DDBJ databases">
        <title>Description of Labrys sedimenti sp. nov., isolated from a diclofenac-degrading enrichment culture.</title>
        <authorList>
            <person name="Tancsics A."/>
            <person name="Csepanyi A."/>
        </authorList>
    </citation>
    <scope>NUCLEOTIDE SEQUENCE [LARGE SCALE GENOMIC DNA]</scope>
    <source>
        <strain evidence="1 2">LMG 23578</strain>
    </source>
</reference>
<proteinExistence type="predicted"/>
<protein>
    <submittedName>
        <fullName evidence="1">Uncharacterized protein</fullName>
    </submittedName>
</protein>
<dbReference type="EMBL" id="JBFNQD010000025">
    <property type="protein sequence ID" value="MEW9310312.1"/>
    <property type="molecule type" value="Genomic_DNA"/>
</dbReference>
<keyword evidence="2" id="KW-1185">Reference proteome</keyword>
<gene>
    <name evidence="1" type="ORF">ABXS05_32540</name>
</gene>
<sequence>MPTEQTREEESKDLFFQKLETLAREMIDTHDKDFAMGALILTARWIAEDRIIKVAKAS</sequence>
<name>A0ABV3PXB8_9HYPH</name>
<dbReference type="RefSeq" id="WP_367626762.1">
    <property type="nucleotide sequence ID" value="NZ_JBFNQD010000025.1"/>
</dbReference>
<comment type="caution">
    <text evidence="1">The sequence shown here is derived from an EMBL/GenBank/DDBJ whole genome shotgun (WGS) entry which is preliminary data.</text>
</comment>